<evidence type="ECO:0000256" key="6">
    <source>
        <dbReference type="SAM" id="Phobius"/>
    </source>
</evidence>
<keyword evidence="3 6" id="KW-0812">Transmembrane</keyword>
<feature type="transmembrane region" description="Helical" evidence="6">
    <location>
        <begin position="83"/>
        <end position="105"/>
    </location>
</feature>
<proteinExistence type="predicted"/>
<dbReference type="PANTHER" id="PTHR30213">
    <property type="entry name" value="INNER MEMBRANE PROTEIN YHJD"/>
    <property type="match status" value="1"/>
</dbReference>
<keyword evidence="5 6" id="KW-0472">Membrane</keyword>
<organism evidence="7 8">
    <name type="scientific">Lederbergia lenta</name>
    <name type="common">Bacillus lentus</name>
    <dbReference type="NCBI Taxonomy" id="1467"/>
    <lineage>
        <taxon>Bacteria</taxon>
        <taxon>Bacillati</taxon>
        <taxon>Bacillota</taxon>
        <taxon>Bacilli</taxon>
        <taxon>Bacillales</taxon>
        <taxon>Bacillaceae</taxon>
        <taxon>Lederbergia</taxon>
    </lineage>
</organism>
<gene>
    <name evidence="7" type="ORF">NCTC4824_04018</name>
</gene>
<protein>
    <submittedName>
        <fullName evidence="7">YihY family protein</fullName>
    </submittedName>
</protein>
<dbReference type="Pfam" id="PF03631">
    <property type="entry name" value="Virul_fac_BrkB"/>
    <property type="match status" value="1"/>
</dbReference>
<accession>A0A2X4X021</accession>
<feature type="transmembrane region" description="Helical" evidence="6">
    <location>
        <begin position="242"/>
        <end position="262"/>
    </location>
</feature>
<comment type="subcellular location">
    <subcellularLocation>
        <location evidence="1">Cell membrane</location>
        <topology evidence="1">Multi-pass membrane protein</topology>
    </subcellularLocation>
</comment>
<dbReference type="PANTHER" id="PTHR30213:SF0">
    <property type="entry name" value="UPF0761 MEMBRANE PROTEIN YIHY"/>
    <property type="match status" value="1"/>
</dbReference>
<name>A0A2X4X021_LEDLE</name>
<evidence type="ECO:0000256" key="5">
    <source>
        <dbReference type="ARBA" id="ARBA00023136"/>
    </source>
</evidence>
<dbReference type="PIRSF" id="PIRSF035875">
    <property type="entry name" value="RNase_BN"/>
    <property type="match status" value="1"/>
</dbReference>
<reference evidence="7 8" key="1">
    <citation type="submission" date="2018-06" db="EMBL/GenBank/DDBJ databases">
        <authorList>
            <consortium name="Pathogen Informatics"/>
            <person name="Doyle S."/>
        </authorList>
    </citation>
    <scope>NUCLEOTIDE SEQUENCE [LARGE SCALE GENOMIC DNA]</scope>
    <source>
        <strain evidence="7 8">NCTC4824</strain>
    </source>
</reference>
<dbReference type="RefSeq" id="WP_066143596.1">
    <property type="nucleotide sequence ID" value="NZ_CBCSGM010000004.1"/>
</dbReference>
<dbReference type="InterPro" id="IPR017039">
    <property type="entry name" value="Virul_fac_BrkB"/>
</dbReference>
<evidence type="ECO:0000256" key="3">
    <source>
        <dbReference type="ARBA" id="ARBA00022692"/>
    </source>
</evidence>
<dbReference type="KEGG" id="blen:NCTC4824_04018"/>
<evidence type="ECO:0000256" key="1">
    <source>
        <dbReference type="ARBA" id="ARBA00004651"/>
    </source>
</evidence>
<feature type="transmembrane region" description="Helical" evidence="6">
    <location>
        <begin position="199"/>
        <end position="222"/>
    </location>
</feature>
<dbReference type="GO" id="GO:0005886">
    <property type="term" value="C:plasma membrane"/>
    <property type="evidence" value="ECO:0007669"/>
    <property type="project" value="UniProtKB-SubCell"/>
</dbReference>
<evidence type="ECO:0000313" key="7">
    <source>
        <dbReference type="EMBL" id="SQI63290.1"/>
    </source>
</evidence>
<dbReference type="NCBIfam" id="TIGR00765">
    <property type="entry name" value="yihY_not_rbn"/>
    <property type="match status" value="1"/>
</dbReference>
<dbReference type="STRING" id="1348624.GCA_001591545_02920"/>
<feature type="transmembrane region" description="Helical" evidence="6">
    <location>
        <begin position="165"/>
        <end position="187"/>
    </location>
</feature>
<dbReference type="EMBL" id="LS483476">
    <property type="protein sequence ID" value="SQI63290.1"/>
    <property type="molecule type" value="Genomic_DNA"/>
</dbReference>
<dbReference type="Proteomes" id="UP000249134">
    <property type="component" value="Chromosome 1"/>
</dbReference>
<evidence type="ECO:0000313" key="8">
    <source>
        <dbReference type="Proteomes" id="UP000249134"/>
    </source>
</evidence>
<evidence type="ECO:0000256" key="4">
    <source>
        <dbReference type="ARBA" id="ARBA00022989"/>
    </source>
</evidence>
<keyword evidence="2" id="KW-1003">Cell membrane</keyword>
<evidence type="ECO:0000256" key="2">
    <source>
        <dbReference type="ARBA" id="ARBA00022475"/>
    </source>
</evidence>
<dbReference type="AlphaFoldDB" id="A0A2X4X021"/>
<keyword evidence="8" id="KW-1185">Reference proteome</keyword>
<feature type="transmembrane region" description="Helical" evidence="6">
    <location>
        <begin position="126"/>
        <end position="145"/>
    </location>
</feature>
<sequence length="269" mass="30863">MDIIFSVMKRFFTDRFHDQSAQMAYFFMLAIFPLLIFVVSLLSYLPIYSGDVLTVIEPFAPKGSYQLIKSNLISILDQQRTKLLSFSFIATFWIASMAVQSLVRAMNDAYQITRNDRFFIVLLKDMLLTAVLMATLAISLFIPIIEEIARIFVYDYRHLLPGSFHWWTIAKWAISSIYLFLFFNLLYKYVPSTKIHFLSVIPGALFATAGWQAVSVGFSYYVSFADYSQLYGQLGSIVVLMSWFYLTAAVLLTGGLINAAYIEKRPNFN</sequence>
<feature type="transmembrane region" description="Helical" evidence="6">
    <location>
        <begin position="24"/>
        <end position="45"/>
    </location>
</feature>
<keyword evidence="4 6" id="KW-1133">Transmembrane helix</keyword>